<dbReference type="Proteomes" id="UP000019678">
    <property type="component" value="Unassembled WGS sequence"/>
</dbReference>
<comment type="caution">
    <text evidence="1">The sequence shown here is derived from an EMBL/GenBank/DDBJ whole genome shotgun (WGS) entry which is preliminary data.</text>
</comment>
<proteinExistence type="predicted"/>
<protein>
    <submittedName>
        <fullName evidence="1">Uncharacterized protein</fullName>
    </submittedName>
</protein>
<evidence type="ECO:0000313" key="1">
    <source>
        <dbReference type="EMBL" id="EYF06632.1"/>
    </source>
</evidence>
<dbReference type="STRING" id="1192034.CAP_1762"/>
<dbReference type="EMBL" id="ASRX01000015">
    <property type="protein sequence ID" value="EYF06632.1"/>
    <property type="molecule type" value="Genomic_DNA"/>
</dbReference>
<sequence>MAHDVIFRAIRRASGCARAAQLPFLAVAPPLHGGRAGGFL</sequence>
<keyword evidence="2" id="KW-1185">Reference proteome</keyword>
<gene>
    <name evidence="1" type="ORF">CAP_1762</name>
</gene>
<reference evidence="1 2" key="1">
    <citation type="submission" date="2013-05" db="EMBL/GenBank/DDBJ databases">
        <title>Genome assembly of Chondromyces apiculatus DSM 436.</title>
        <authorList>
            <person name="Sharma G."/>
            <person name="Khatri I."/>
            <person name="Kaur C."/>
            <person name="Mayilraj S."/>
            <person name="Subramanian S."/>
        </authorList>
    </citation>
    <scope>NUCLEOTIDE SEQUENCE [LARGE SCALE GENOMIC DNA]</scope>
    <source>
        <strain evidence="1 2">DSM 436</strain>
    </source>
</reference>
<organism evidence="1 2">
    <name type="scientific">Chondromyces apiculatus DSM 436</name>
    <dbReference type="NCBI Taxonomy" id="1192034"/>
    <lineage>
        <taxon>Bacteria</taxon>
        <taxon>Pseudomonadati</taxon>
        <taxon>Myxococcota</taxon>
        <taxon>Polyangia</taxon>
        <taxon>Polyangiales</taxon>
        <taxon>Polyangiaceae</taxon>
        <taxon>Chondromyces</taxon>
    </lineage>
</organism>
<accession>A0A017TCK4</accession>
<name>A0A017TCK4_9BACT</name>
<evidence type="ECO:0000313" key="2">
    <source>
        <dbReference type="Proteomes" id="UP000019678"/>
    </source>
</evidence>
<dbReference type="AlphaFoldDB" id="A0A017TCK4"/>